<dbReference type="Proteomes" id="UP001430149">
    <property type="component" value="Unassembled WGS sequence"/>
</dbReference>
<reference evidence="1" key="1">
    <citation type="submission" date="2020-10" db="EMBL/GenBank/DDBJ databases">
        <title>Phylogeny of dyella-like bacteria.</title>
        <authorList>
            <person name="Fu J."/>
        </authorList>
    </citation>
    <scope>NUCLEOTIDE SEQUENCE</scope>
    <source>
        <strain evidence="1">DHOC52</strain>
    </source>
</reference>
<sequence>MSGGFFGLRGSYRQLSWDAFIGKAGHGGRLLPTTRPASGFQLVYAF</sequence>
<accession>A0ABS2K284</accession>
<dbReference type="RefSeq" id="WP_204680889.1">
    <property type="nucleotide sequence ID" value="NZ_BSNR01000015.1"/>
</dbReference>
<proteinExistence type="predicted"/>
<organism evidence="1 2">
    <name type="scientific">Dyella flava</name>
    <dbReference type="NCBI Taxonomy" id="1920170"/>
    <lineage>
        <taxon>Bacteria</taxon>
        <taxon>Pseudomonadati</taxon>
        <taxon>Pseudomonadota</taxon>
        <taxon>Gammaproteobacteria</taxon>
        <taxon>Lysobacterales</taxon>
        <taxon>Rhodanobacteraceae</taxon>
        <taxon>Dyella</taxon>
    </lineage>
</organism>
<evidence type="ECO:0008006" key="3">
    <source>
        <dbReference type="Google" id="ProtNLM"/>
    </source>
</evidence>
<evidence type="ECO:0000313" key="1">
    <source>
        <dbReference type="EMBL" id="MBM7125361.1"/>
    </source>
</evidence>
<protein>
    <recommendedName>
        <fullName evidence="3">Haemolysin activator HlyB C-terminal domain-containing protein</fullName>
    </recommendedName>
</protein>
<name>A0ABS2K284_9GAMM</name>
<dbReference type="EMBL" id="JADIKE010000034">
    <property type="protein sequence ID" value="MBM7125361.1"/>
    <property type="molecule type" value="Genomic_DNA"/>
</dbReference>
<comment type="caution">
    <text evidence="1">The sequence shown here is derived from an EMBL/GenBank/DDBJ whole genome shotgun (WGS) entry which is preliminary data.</text>
</comment>
<keyword evidence="2" id="KW-1185">Reference proteome</keyword>
<evidence type="ECO:0000313" key="2">
    <source>
        <dbReference type="Proteomes" id="UP001430149"/>
    </source>
</evidence>
<gene>
    <name evidence="1" type="ORF">ISP19_08220</name>
</gene>